<keyword evidence="3" id="KW-1185">Reference proteome</keyword>
<gene>
    <name evidence="2" type="ORF">FA13DRAFT_1789826</name>
</gene>
<evidence type="ECO:0000256" key="1">
    <source>
        <dbReference type="SAM" id="MobiDB-lite"/>
    </source>
</evidence>
<dbReference type="Pfam" id="PF10346">
    <property type="entry name" value="Con-6"/>
    <property type="match status" value="2"/>
</dbReference>
<accession>A0A4Y7THC5</accession>
<evidence type="ECO:0000313" key="3">
    <source>
        <dbReference type="Proteomes" id="UP000298030"/>
    </source>
</evidence>
<dbReference type="InterPro" id="IPR052670">
    <property type="entry name" value="UPF0654_domain"/>
</dbReference>
<dbReference type="InterPro" id="IPR018824">
    <property type="entry name" value="Conidiation-specific_6"/>
</dbReference>
<dbReference type="AlphaFoldDB" id="A0A4Y7THC5"/>
<reference evidence="2 3" key="1">
    <citation type="journal article" date="2019" name="Nat. Ecol. Evol.">
        <title>Megaphylogeny resolves global patterns of mushroom evolution.</title>
        <authorList>
            <person name="Varga T."/>
            <person name="Krizsan K."/>
            <person name="Foldi C."/>
            <person name="Dima B."/>
            <person name="Sanchez-Garcia M."/>
            <person name="Sanchez-Ramirez S."/>
            <person name="Szollosi G.J."/>
            <person name="Szarkandi J.G."/>
            <person name="Papp V."/>
            <person name="Albert L."/>
            <person name="Andreopoulos W."/>
            <person name="Angelini C."/>
            <person name="Antonin V."/>
            <person name="Barry K.W."/>
            <person name="Bougher N.L."/>
            <person name="Buchanan P."/>
            <person name="Buyck B."/>
            <person name="Bense V."/>
            <person name="Catcheside P."/>
            <person name="Chovatia M."/>
            <person name="Cooper J."/>
            <person name="Damon W."/>
            <person name="Desjardin D."/>
            <person name="Finy P."/>
            <person name="Geml J."/>
            <person name="Haridas S."/>
            <person name="Hughes K."/>
            <person name="Justo A."/>
            <person name="Karasinski D."/>
            <person name="Kautmanova I."/>
            <person name="Kiss B."/>
            <person name="Kocsube S."/>
            <person name="Kotiranta H."/>
            <person name="LaButti K.M."/>
            <person name="Lechner B.E."/>
            <person name="Liimatainen K."/>
            <person name="Lipzen A."/>
            <person name="Lukacs Z."/>
            <person name="Mihaltcheva S."/>
            <person name="Morgado L.N."/>
            <person name="Niskanen T."/>
            <person name="Noordeloos M.E."/>
            <person name="Ohm R.A."/>
            <person name="Ortiz-Santana B."/>
            <person name="Ovrebo C."/>
            <person name="Racz N."/>
            <person name="Riley R."/>
            <person name="Savchenko A."/>
            <person name="Shiryaev A."/>
            <person name="Soop K."/>
            <person name="Spirin V."/>
            <person name="Szebenyi C."/>
            <person name="Tomsovsky M."/>
            <person name="Tulloss R.E."/>
            <person name="Uehling J."/>
            <person name="Grigoriev I.V."/>
            <person name="Vagvolgyi C."/>
            <person name="Papp T."/>
            <person name="Martin F.M."/>
            <person name="Miettinen O."/>
            <person name="Hibbett D.S."/>
            <person name="Nagy L.G."/>
        </authorList>
    </citation>
    <scope>NUCLEOTIDE SEQUENCE [LARGE SCALE GENOMIC DNA]</scope>
    <source>
        <strain evidence="2 3">FP101781</strain>
    </source>
</reference>
<feature type="region of interest" description="Disordered" evidence="1">
    <location>
        <begin position="1"/>
        <end position="53"/>
    </location>
</feature>
<feature type="compositionally biased region" description="Basic and acidic residues" evidence="1">
    <location>
        <begin position="27"/>
        <end position="53"/>
    </location>
</feature>
<dbReference type="OrthoDB" id="5419162at2759"/>
<dbReference type="GO" id="GO:0005737">
    <property type="term" value="C:cytoplasm"/>
    <property type="evidence" value="ECO:0007669"/>
    <property type="project" value="TreeGrafter"/>
</dbReference>
<comment type="caution">
    <text evidence="2">The sequence shown here is derived from an EMBL/GenBank/DDBJ whole genome shotgun (WGS) entry which is preliminary data.</text>
</comment>
<feature type="compositionally biased region" description="Basic and acidic residues" evidence="1">
    <location>
        <begin position="1"/>
        <end position="10"/>
    </location>
</feature>
<evidence type="ECO:0000313" key="2">
    <source>
        <dbReference type="EMBL" id="TEB33364.1"/>
    </source>
</evidence>
<protein>
    <recommendedName>
        <fullName evidence="4">Conidiation protein 6</fullName>
    </recommendedName>
</protein>
<name>A0A4Y7THC5_COPMI</name>
<dbReference type="PANTHER" id="PTHR36576:SF1">
    <property type="entry name" value="UPF0654 PROTEIN C11D3.01C-RELATED"/>
    <property type="match status" value="1"/>
</dbReference>
<sequence length="110" mass="12009">MSSSHTKDPGRVISGLKASIHNPNVSEEAKDRARHRLADLGDTSDASKEDRPVVEEFKLVEEVEQNVAEGEGGEKNVHQLGGFKATMHNPRTSKAAKDHAKQVLEQNDAL</sequence>
<organism evidence="2 3">
    <name type="scientific">Coprinellus micaceus</name>
    <name type="common">Glistening ink-cap mushroom</name>
    <name type="synonym">Coprinus micaceus</name>
    <dbReference type="NCBI Taxonomy" id="71717"/>
    <lineage>
        <taxon>Eukaryota</taxon>
        <taxon>Fungi</taxon>
        <taxon>Dikarya</taxon>
        <taxon>Basidiomycota</taxon>
        <taxon>Agaricomycotina</taxon>
        <taxon>Agaricomycetes</taxon>
        <taxon>Agaricomycetidae</taxon>
        <taxon>Agaricales</taxon>
        <taxon>Agaricineae</taxon>
        <taxon>Psathyrellaceae</taxon>
        <taxon>Coprinellus</taxon>
    </lineage>
</organism>
<dbReference type="Proteomes" id="UP000298030">
    <property type="component" value="Unassembled WGS sequence"/>
</dbReference>
<proteinExistence type="predicted"/>
<dbReference type="PANTHER" id="PTHR36576">
    <property type="entry name" value="UPF0654 PROTEIN C11D3.01C-RELATED"/>
    <property type="match status" value="1"/>
</dbReference>
<feature type="region of interest" description="Disordered" evidence="1">
    <location>
        <begin position="85"/>
        <end position="110"/>
    </location>
</feature>
<evidence type="ECO:0008006" key="4">
    <source>
        <dbReference type="Google" id="ProtNLM"/>
    </source>
</evidence>
<dbReference type="EMBL" id="QPFP01000012">
    <property type="protein sequence ID" value="TEB33364.1"/>
    <property type="molecule type" value="Genomic_DNA"/>
</dbReference>